<protein>
    <submittedName>
        <fullName evidence="3">Uncharacterized protein</fullName>
    </submittedName>
</protein>
<reference evidence="3" key="1">
    <citation type="submission" date="2022-11" db="UniProtKB">
        <authorList>
            <consortium name="WormBaseParasite"/>
        </authorList>
    </citation>
    <scope>IDENTIFICATION</scope>
</reference>
<organism evidence="2 3">
    <name type="scientific">Plectus sambesii</name>
    <dbReference type="NCBI Taxonomy" id="2011161"/>
    <lineage>
        <taxon>Eukaryota</taxon>
        <taxon>Metazoa</taxon>
        <taxon>Ecdysozoa</taxon>
        <taxon>Nematoda</taxon>
        <taxon>Chromadorea</taxon>
        <taxon>Plectida</taxon>
        <taxon>Plectina</taxon>
        <taxon>Plectoidea</taxon>
        <taxon>Plectidae</taxon>
        <taxon>Plectus</taxon>
    </lineage>
</organism>
<accession>A0A914W4W6</accession>
<evidence type="ECO:0000256" key="1">
    <source>
        <dbReference type="SAM" id="MobiDB-lite"/>
    </source>
</evidence>
<feature type="region of interest" description="Disordered" evidence="1">
    <location>
        <begin position="1"/>
        <end position="22"/>
    </location>
</feature>
<evidence type="ECO:0000313" key="3">
    <source>
        <dbReference type="WBParaSite" id="PSAMB.scaffold3189size19310.g20666.t1"/>
    </source>
</evidence>
<dbReference type="WBParaSite" id="PSAMB.scaffold3189size19310.g20666.t1">
    <property type="protein sequence ID" value="PSAMB.scaffold3189size19310.g20666.t1"/>
    <property type="gene ID" value="PSAMB.scaffold3189size19310.g20666"/>
</dbReference>
<sequence length="99" mass="10764">MMGNTITVSWPARLRKDGGDPPYNWPSQPWSAILGVQRRSWHLYNDLQGASGLGRLSGSEGFPPGLYHPQPMDRGGGGQGGFSLRVALLRKAGGLRFED</sequence>
<evidence type="ECO:0000313" key="2">
    <source>
        <dbReference type="Proteomes" id="UP000887566"/>
    </source>
</evidence>
<name>A0A914W4W6_9BILA</name>
<dbReference type="Proteomes" id="UP000887566">
    <property type="component" value="Unplaced"/>
</dbReference>
<dbReference type="AlphaFoldDB" id="A0A914W4W6"/>
<keyword evidence="2" id="KW-1185">Reference proteome</keyword>
<proteinExistence type="predicted"/>